<protein>
    <submittedName>
        <fullName evidence="1">Uncharacterized protein</fullName>
    </submittedName>
</protein>
<sequence length="297" mass="30807">MPLLSLVRVPFASATPSASNSAAWESVASKIPNDAAAHNALATCCGAIAPPLTTALAAELPPRAVLVSIRPGSAAGNTSKRRTVRRAAARTAFKMSTSLPSSIPEPSPLYPGQRDGPVGAVPKCSTPEDCDCNFADCCGGAGNGDWDGSGGNAFANAQLMFAIPLASSSVACDSTNANTRRINPANSSNSTCCPAPRCAAPISSCDWVRSIPAPYRCSCCRKFRCCRCSSPSPAPPQLEPPSIGSRAIRVATAVTWMVLNLCSYFLTNVLSSRQEVQAPMRRVNWGGSGQGASVDRT</sequence>
<proteinExistence type="predicted"/>
<name>A0A8J4G7E8_9CHLO</name>
<evidence type="ECO:0000313" key="2">
    <source>
        <dbReference type="Proteomes" id="UP000722791"/>
    </source>
</evidence>
<comment type="caution">
    <text evidence="1">The sequence shown here is derived from an EMBL/GenBank/DDBJ whole genome shotgun (WGS) entry which is preliminary data.</text>
</comment>
<organism evidence="1 2">
    <name type="scientific">Volvox reticuliferus</name>
    <dbReference type="NCBI Taxonomy" id="1737510"/>
    <lineage>
        <taxon>Eukaryota</taxon>
        <taxon>Viridiplantae</taxon>
        <taxon>Chlorophyta</taxon>
        <taxon>core chlorophytes</taxon>
        <taxon>Chlorophyceae</taxon>
        <taxon>CS clade</taxon>
        <taxon>Chlamydomonadales</taxon>
        <taxon>Volvocaceae</taxon>
        <taxon>Volvox</taxon>
    </lineage>
</organism>
<dbReference type="EMBL" id="BNCQ01000009">
    <property type="protein sequence ID" value="GIM01453.1"/>
    <property type="molecule type" value="Genomic_DNA"/>
</dbReference>
<reference evidence="1" key="1">
    <citation type="journal article" date="2021" name="Proc. Natl. Acad. Sci. U.S.A.">
        <title>Three genomes in the algal genus Volvox reveal the fate of a haploid sex-determining region after a transition to homothallism.</title>
        <authorList>
            <person name="Yamamoto K."/>
            <person name="Hamaji T."/>
            <person name="Kawai-Toyooka H."/>
            <person name="Matsuzaki R."/>
            <person name="Takahashi F."/>
            <person name="Nishimura Y."/>
            <person name="Kawachi M."/>
            <person name="Noguchi H."/>
            <person name="Minakuchi Y."/>
            <person name="Umen J.G."/>
            <person name="Toyoda A."/>
            <person name="Nozaki H."/>
        </authorList>
    </citation>
    <scope>NUCLEOTIDE SEQUENCE</scope>
    <source>
        <strain evidence="1">NIES-3785</strain>
    </source>
</reference>
<gene>
    <name evidence="1" type="ORF">Vretimale_6161</name>
</gene>
<evidence type="ECO:0000313" key="1">
    <source>
        <dbReference type="EMBL" id="GIM01453.1"/>
    </source>
</evidence>
<dbReference type="Proteomes" id="UP000722791">
    <property type="component" value="Unassembled WGS sequence"/>
</dbReference>
<accession>A0A8J4G7E8</accession>
<dbReference type="AlphaFoldDB" id="A0A8J4G7E8"/>